<protein>
    <submittedName>
        <fullName evidence="6">Mycofactocin system transcriptional regulator</fullName>
    </submittedName>
</protein>
<gene>
    <name evidence="6" type="primary">mftR_2</name>
    <name evidence="6" type="ORF">GCM10010439_67570</name>
</gene>
<dbReference type="Gene3D" id="1.10.357.10">
    <property type="entry name" value="Tetracycline Repressor, domain 2"/>
    <property type="match status" value="1"/>
</dbReference>
<dbReference type="SUPFAM" id="SSF46689">
    <property type="entry name" value="Homeodomain-like"/>
    <property type="match status" value="1"/>
</dbReference>
<accession>A0ABN3US40</accession>
<organism evidence="6 7">
    <name type="scientific">Actinocorallia aurantiaca</name>
    <dbReference type="NCBI Taxonomy" id="46204"/>
    <lineage>
        <taxon>Bacteria</taxon>
        <taxon>Bacillati</taxon>
        <taxon>Actinomycetota</taxon>
        <taxon>Actinomycetes</taxon>
        <taxon>Streptosporangiales</taxon>
        <taxon>Thermomonosporaceae</taxon>
        <taxon>Actinocorallia</taxon>
    </lineage>
</organism>
<dbReference type="PANTHER" id="PTHR30055:SF238">
    <property type="entry name" value="MYCOFACTOCIN BIOSYNTHESIS TRANSCRIPTIONAL REGULATOR MFTR-RELATED"/>
    <property type="match status" value="1"/>
</dbReference>
<feature type="domain" description="HTH tetR-type" evidence="5">
    <location>
        <begin position="10"/>
        <end position="70"/>
    </location>
</feature>
<evidence type="ECO:0000256" key="2">
    <source>
        <dbReference type="ARBA" id="ARBA00023125"/>
    </source>
</evidence>
<dbReference type="InterPro" id="IPR009057">
    <property type="entry name" value="Homeodomain-like_sf"/>
</dbReference>
<dbReference type="PROSITE" id="PS01081">
    <property type="entry name" value="HTH_TETR_1"/>
    <property type="match status" value="1"/>
</dbReference>
<proteinExistence type="predicted"/>
<evidence type="ECO:0000259" key="5">
    <source>
        <dbReference type="PROSITE" id="PS50977"/>
    </source>
</evidence>
<reference evidence="6 7" key="1">
    <citation type="journal article" date="2019" name="Int. J. Syst. Evol. Microbiol.">
        <title>The Global Catalogue of Microorganisms (GCM) 10K type strain sequencing project: providing services to taxonomists for standard genome sequencing and annotation.</title>
        <authorList>
            <consortium name="The Broad Institute Genomics Platform"/>
            <consortium name="The Broad Institute Genome Sequencing Center for Infectious Disease"/>
            <person name="Wu L."/>
            <person name="Ma J."/>
        </authorList>
    </citation>
    <scope>NUCLEOTIDE SEQUENCE [LARGE SCALE GENOMIC DNA]</scope>
    <source>
        <strain evidence="6 7">JCM 8201</strain>
    </source>
</reference>
<dbReference type="EMBL" id="BAAATZ010000034">
    <property type="protein sequence ID" value="GAA2737440.1"/>
    <property type="molecule type" value="Genomic_DNA"/>
</dbReference>
<dbReference type="Proteomes" id="UP001501842">
    <property type="component" value="Unassembled WGS sequence"/>
</dbReference>
<dbReference type="NCBIfam" id="TIGR03968">
    <property type="entry name" value="mycofact_TetR"/>
    <property type="match status" value="1"/>
</dbReference>
<evidence type="ECO:0000256" key="4">
    <source>
        <dbReference type="PROSITE-ProRule" id="PRU00335"/>
    </source>
</evidence>
<keyword evidence="7" id="KW-1185">Reference proteome</keyword>
<dbReference type="PROSITE" id="PS50977">
    <property type="entry name" value="HTH_TETR_2"/>
    <property type="match status" value="1"/>
</dbReference>
<dbReference type="InterPro" id="IPR023772">
    <property type="entry name" value="DNA-bd_HTH_TetR-type_CS"/>
</dbReference>
<evidence type="ECO:0000313" key="6">
    <source>
        <dbReference type="EMBL" id="GAA2737440.1"/>
    </source>
</evidence>
<keyword evidence="1" id="KW-0805">Transcription regulation</keyword>
<dbReference type="PRINTS" id="PR00455">
    <property type="entry name" value="HTHTETR"/>
</dbReference>
<dbReference type="InterPro" id="IPR023851">
    <property type="entry name" value="Tscrpt_reg_TetR-type"/>
</dbReference>
<dbReference type="Pfam" id="PF00440">
    <property type="entry name" value="TetR_N"/>
    <property type="match status" value="1"/>
</dbReference>
<comment type="caution">
    <text evidence="6">The sequence shown here is derived from an EMBL/GenBank/DDBJ whole genome shotgun (WGS) entry which is preliminary data.</text>
</comment>
<name>A0ABN3US40_9ACTN</name>
<evidence type="ECO:0000313" key="7">
    <source>
        <dbReference type="Proteomes" id="UP001501842"/>
    </source>
</evidence>
<dbReference type="Gene3D" id="1.10.10.60">
    <property type="entry name" value="Homeodomain-like"/>
    <property type="match status" value="1"/>
</dbReference>
<evidence type="ECO:0000256" key="3">
    <source>
        <dbReference type="ARBA" id="ARBA00023163"/>
    </source>
</evidence>
<keyword evidence="2 4" id="KW-0238">DNA-binding</keyword>
<dbReference type="PANTHER" id="PTHR30055">
    <property type="entry name" value="HTH-TYPE TRANSCRIPTIONAL REGULATOR RUTR"/>
    <property type="match status" value="1"/>
</dbReference>
<dbReference type="InterPro" id="IPR001647">
    <property type="entry name" value="HTH_TetR"/>
</dbReference>
<sequence>MKPTMGRPRVTSRAALERLAFELFARRGFDDTTVDDIAAAAGIGRRTFFRYFPSKNDLVWGDFEEHLLRLRELLAKSDPRAPMADALRRAVVEFNRFDVADVPWHRQRMELILRVPTLQADATLRYASWRGIITEFVAERTGLPPSAMFPRLAGYTLLSAAMAAYEHWLFEGPESDLSVLLDGAIRQVEAGLGSGALPADGVGDQLAQEDGGGGGSA</sequence>
<feature type="DNA-binding region" description="H-T-H motif" evidence="4">
    <location>
        <begin position="33"/>
        <end position="52"/>
    </location>
</feature>
<dbReference type="RefSeq" id="WP_344457016.1">
    <property type="nucleotide sequence ID" value="NZ_BAAATZ010000034.1"/>
</dbReference>
<dbReference type="InterPro" id="IPR050109">
    <property type="entry name" value="HTH-type_TetR-like_transc_reg"/>
</dbReference>
<dbReference type="InterPro" id="IPR041347">
    <property type="entry name" value="MftR_C"/>
</dbReference>
<keyword evidence="3" id="KW-0804">Transcription</keyword>
<dbReference type="Pfam" id="PF17754">
    <property type="entry name" value="TetR_C_14"/>
    <property type="match status" value="1"/>
</dbReference>
<evidence type="ECO:0000256" key="1">
    <source>
        <dbReference type="ARBA" id="ARBA00023015"/>
    </source>
</evidence>